<proteinExistence type="predicted"/>
<dbReference type="Pfam" id="PF02601">
    <property type="entry name" value="Exonuc_VII_L"/>
    <property type="match status" value="1"/>
</dbReference>
<dbReference type="PANTHER" id="PTHR30008:SF0">
    <property type="entry name" value="EXODEOXYRIBONUCLEASE 7 LARGE SUBUNIT"/>
    <property type="match status" value="1"/>
</dbReference>
<name>X1K1I6_9ZZZZ</name>
<evidence type="ECO:0000259" key="1">
    <source>
        <dbReference type="Pfam" id="PF02601"/>
    </source>
</evidence>
<dbReference type="AlphaFoldDB" id="X1K1I6"/>
<protein>
    <recommendedName>
        <fullName evidence="1">Exonuclease VII large subunit C-terminal domain-containing protein</fullName>
    </recommendedName>
</protein>
<evidence type="ECO:0000313" key="2">
    <source>
        <dbReference type="EMBL" id="GAH87520.1"/>
    </source>
</evidence>
<reference evidence="2" key="1">
    <citation type="journal article" date="2014" name="Front. Microbiol.">
        <title>High frequency of phylogenetically diverse reductive dehalogenase-homologous genes in deep subseafloor sedimentary metagenomes.</title>
        <authorList>
            <person name="Kawai M."/>
            <person name="Futagami T."/>
            <person name="Toyoda A."/>
            <person name="Takaki Y."/>
            <person name="Nishi S."/>
            <person name="Hori S."/>
            <person name="Arai W."/>
            <person name="Tsubouchi T."/>
            <person name="Morono Y."/>
            <person name="Uchiyama I."/>
            <person name="Ito T."/>
            <person name="Fujiyama A."/>
            <person name="Inagaki F."/>
            <person name="Takami H."/>
        </authorList>
    </citation>
    <scope>NUCLEOTIDE SEQUENCE</scope>
    <source>
        <strain evidence="2">Expedition CK06-06</strain>
    </source>
</reference>
<dbReference type="GO" id="GO:0006308">
    <property type="term" value="P:DNA catabolic process"/>
    <property type="evidence" value="ECO:0007669"/>
    <property type="project" value="InterPro"/>
</dbReference>
<dbReference type="InterPro" id="IPR003753">
    <property type="entry name" value="Exonuc_VII_L"/>
</dbReference>
<feature type="domain" description="Exonuclease VII large subunit C-terminal" evidence="1">
    <location>
        <begin position="1"/>
        <end position="98"/>
    </location>
</feature>
<dbReference type="GO" id="GO:0008855">
    <property type="term" value="F:exodeoxyribonuclease VII activity"/>
    <property type="evidence" value="ECO:0007669"/>
    <property type="project" value="InterPro"/>
</dbReference>
<dbReference type="InterPro" id="IPR020579">
    <property type="entry name" value="Exonuc_VII_lsu_C"/>
</dbReference>
<sequence>KRPMPFLTKRIAVITSPTGAAIRDFLRISHRRMPNLDVTIVPVRVQGDAAAGDIVEALDLINKELDVDVIVLTRGGGSLEDLWAFNQEEVAYAIRRSKPRPKPEWITVPYLLRSRYHQYSAGSRLVSFILLSKVS</sequence>
<organism evidence="2">
    <name type="scientific">marine sediment metagenome</name>
    <dbReference type="NCBI Taxonomy" id="412755"/>
    <lineage>
        <taxon>unclassified sequences</taxon>
        <taxon>metagenomes</taxon>
        <taxon>ecological metagenomes</taxon>
    </lineage>
</organism>
<dbReference type="PANTHER" id="PTHR30008">
    <property type="entry name" value="EXODEOXYRIBONUCLEASE 7 LARGE SUBUNIT"/>
    <property type="match status" value="1"/>
</dbReference>
<dbReference type="EMBL" id="BARU01044029">
    <property type="protein sequence ID" value="GAH87520.1"/>
    <property type="molecule type" value="Genomic_DNA"/>
</dbReference>
<gene>
    <name evidence="2" type="ORF">S03H2_67292</name>
</gene>
<accession>X1K1I6</accession>
<dbReference type="GO" id="GO:0009318">
    <property type="term" value="C:exodeoxyribonuclease VII complex"/>
    <property type="evidence" value="ECO:0007669"/>
    <property type="project" value="InterPro"/>
</dbReference>
<comment type="caution">
    <text evidence="2">The sequence shown here is derived from an EMBL/GenBank/DDBJ whole genome shotgun (WGS) entry which is preliminary data.</text>
</comment>
<feature type="non-terminal residue" evidence="2">
    <location>
        <position position="1"/>
    </location>
</feature>